<comment type="caution">
    <text evidence="2">The sequence shown here is derived from an EMBL/GenBank/DDBJ whole genome shotgun (WGS) entry which is preliminary data.</text>
</comment>
<reference evidence="2 3" key="1">
    <citation type="submission" date="2017-09" db="EMBL/GenBank/DDBJ databases">
        <title>Reassesment of A. cryaerophilus.</title>
        <authorList>
            <person name="Perez-Cataluna A."/>
            <person name="Collado L."/>
            <person name="Salgado O."/>
            <person name="Lefinanco V."/>
            <person name="Figueras M.J."/>
        </authorList>
    </citation>
    <scope>NUCLEOTIDE SEQUENCE [LARGE SCALE GENOMIC DNA]</scope>
    <source>
        <strain evidence="2 3">LMG 10229</strain>
    </source>
</reference>
<dbReference type="Pfam" id="PF08241">
    <property type="entry name" value="Methyltransf_11"/>
    <property type="match status" value="1"/>
</dbReference>
<accession>A0A2S9TPW8</accession>
<dbReference type="Gene3D" id="3.40.50.150">
    <property type="entry name" value="Vaccinia Virus protein VP39"/>
    <property type="match status" value="1"/>
</dbReference>
<dbReference type="SUPFAM" id="SSF53335">
    <property type="entry name" value="S-adenosyl-L-methionine-dependent methyltransferases"/>
    <property type="match status" value="1"/>
</dbReference>
<evidence type="ECO:0000313" key="2">
    <source>
        <dbReference type="EMBL" id="PRN00882.1"/>
    </source>
</evidence>
<dbReference type="InterPro" id="IPR029063">
    <property type="entry name" value="SAM-dependent_MTases_sf"/>
</dbReference>
<dbReference type="Proteomes" id="UP000238811">
    <property type="component" value="Unassembled WGS sequence"/>
</dbReference>
<sequence length="384" mass="45616">MLILSGFSDDRSFYCKKTSYLRVYGWVLSPAISYIKLVDKNNIEIKSYVNIENENIWNSFGNKGNKLCGWEIERTVENFNLEEVIINYFTDENNLIFSQNIKINFNLELENYLEKFEIIKFNKNIFLQDKIKEEMKRSNLNLIEYMFDKTKYFEWFNNVSYSTNYPAYCKEFSKDNYLHTKALQHYISIELLDLKEDDIYIDIASSQSVCPDIIKKYYTKNIYRQDLRYAEGINGEYIGSNGDNIPLENNSVTKIALHCSIEHFENNSDIGFLHEAFRILKKGGKIVITPLYMSLEPVIFTSPSIWNSKYKDSDSFPKFSQGYNLILDENMKQRQEKYFSSKSLIYEIIEPFKEKFDYTIFYIDEINDKILDKFPKFTFVLTKK</sequence>
<dbReference type="EMBL" id="NXGD01000004">
    <property type="protein sequence ID" value="PRN00882.1"/>
    <property type="molecule type" value="Genomic_DNA"/>
</dbReference>
<dbReference type="InterPro" id="IPR013216">
    <property type="entry name" value="Methyltransf_11"/>
</dbReference>
<feature type="domain" description="Methyltransferase type 11" evidence="1">
    <location>
        <begin position="235"/>
        <end position="288"/>
    </location>
</feature>
<dbReference type="GO" id="GO:0008757">
    <property type="term" value="F:S-adenosylmethionine-dependent methyltransferase activity"/>
    <property type="evidence" value="ECO:0007669"/>
    <property type="project" value="InterPro"/>
</dbReference>
<proteinExistence type="predicted"/>
<dbReference type="AlphaFoldDB" id="A0A2S9TPW8"/>
<gene>
    <name evidence="2" type="ORF">CJ668_04615</name>
</gene>
<evidence type="ECO:0000259" key="1">
    <source>
        <dbReference type="Pfam" id="PF08241"/>
    </source>
</evidence>
<organism evidence="2 3">
    <name type="scientific">Aliarcobacter cryaerophilus</name>
    <dbReference type="NCBI Taxonomy" id="28198"/>
    <lineage>
        <taxon>Bacteria</taxon>
        <taxon>Pseudomonadati</taxon>
        <taxon>Campylobacterota</taxon>
        <taxon>Epsilonproteobacteria</taxon>
        <taxon>Campylobacterales</taxon>
        <taxon>Arcobacteraceae</taxon>
        <taxon>Aliarcobacter</taxon>
    </lineage>
</organism>
<evidence type="ECO:0000313" key="3">
    <source>
        <dbReference type="Proteomes" id="UP000238811"/>
    </source>
</evidence>
<protein>
    <recommendedName>
        <fullName evidence="1">Methyltransferase type 11 domain-containing protein</fullName>
    </recommendedName>
</protein>
<name>A0A2S9TPW8_9BACT</name>